<comment type="subcellular location">
    <subcellularLocation>
        <location evidence="1">Cytoplasm</location>
        <location evidence="1">Cytoskeleton</location>
        <location evidence="1">Cilium axoneme</location>
    </subcellularLocation>
</comment>
<evidence type="ECO:0000256" key="4">
    <source>
        <dbReference type="ARBA" id="ARBA00022701"/>
    </source>
</evidence>
<comment type="caution">
    <text evidence="25">The sequence shown here is derived from an EMBL/GenBank/DDBJ whole genome shotgun (WGS) entry which is preliminary data.</text>
</comment>
<dbReference type="Pfam" id="PF12775">
    <property type="entry name" value="AAA_7"/>
    <property type="match status" value="1"/>
</dbReference>
<evidence type="ECO:0000256" key="7">
    <source>
        <dbReference type="ARBA" id="ARBA00023017"/>
    </source>
</evidence>
<evidence type="ECO:0000256" key="12">
    <source>
        <dbReference type="ARBA" id="ARBA00023273"/>
    </source>
</evidence>
<dbReference type="InterPro" id="IPR004273">
    <property type="entry name" value="Dynein_heavy_D6_P-loop"/>
</dbReference>
<dbReference type="Gene3D" id="1.20.920.20">
    <property type="match status" value="1"/>
</dbReference>
<dbReference type="Proteomes" id="UP001295684">
    <property type="component" value="Unassembled WGS sequence"/>
</dbReference>
<dbReference type="InterPro" id="IPR042228">
    <property type="entry name" value="Dynein_linker_3"/>
</dbReference>
<proteinExistence type="inferred from homology"/>
<dbReference type="InterPro" id="IPR041228">
    <property type="entry name" value="Dynein_C"/>
</dbReference>
<evidence type="ECO:0000256" key="6">
    <source>
        <dbReference type="ARBA" id="ARBA00022840"/>
    </source>
</evidence>
<dbReference type="Gene3D" id="3.10.490.20">
    <property type="match status" value="1"/>
</dbReference>
<dbReference type="InterPro" id="IPR027417">
    <property type="entry name" value="P-loop_NTPase"/>
</dbReference>
<feature type="domain" description="Dynein heavy chain region D6 P-loop" evidence="15">
    <location>
        <begin position="3679"/>
        <end position="3792"/>
    </location>
</feature>
<dbReference type="Pfam" id="PF12777">
    <property type="entry name" value="MT"/>
    <property type="match status" value="1"/>
</dbReference>
<dbReference type="InterPro" id="IPR041658">
    <property type="entry name" value="AAA_lid_11"/>
</dbReference>
<dbReference type="Gene3D" id="1.20.58.1120">
    <property type="match status" value="1"/>
</dbReference>
<gene>
    <name evidence="25" type="ORF">ECRASSUSDP1_LOCUS14427</name>
</gene>
<dbReference type="Gene3D" id="3.20.180.20">
    <property type="entry name" value="Dynein heavy chain, N-terminal domain 2"/>
    <property type="match status" value="1"/>
</dbReference>
<evidence type="ECO:0000256" key="10">
    <source>
        <dbReference type="ARBA" id="ARBA00023175"/>
    </source>
</evidence>
<evidence type="ECO:0000256" key="5">
    <source>
        <dbReference type="ARBA" id="ARBA00022741"/>
    </source>
</evidence>
<evidence type="ECO:0000259" key="19">
    <source>
        <dbReference type="Pfam" id="PF12780"/>
    </source>
</evidence>
<dbReference type="GO" id="GO:0008569">
    <property type="term" value="F:minus-end-directed microtubule motor activity"/>
    <property type="evidence" value="ECO:0007669"/>
    <property type="project" value="InterPro"/>
</dbReference>
<keyword evidence="3" id="KW-0963">Cytoplasm</keyword>
<accession>A0AAD1XHX4</accession>
<dbReference type="Gene3D" id="1.20.140.100">
    <property type="entry name" value="Dynein heavy chain, N-terminal domain 2"/>
    <property type="match status" value="1"/>
</dbReference>
<dbReference type="Pfam" id="PF17852">
    <property type="entry name" value="Dynein_AAA_lid"/>
    <property type="match status" value="1"/>
</dbReference>
<dbReference type="FunFam" id="3.10.490.20:FF:000001">
    <property type="entry name" value="dynein heavy chain 7, axonemal"/>
    <property type="match status" value="1"/>
</dbReference>
<dbReference type="FunFam" id="1.20.920.30:FF:000002">
    <property type="entry name" value="Dynein axonemal heavy chain 3"/>
    <property type="match status" value="1"/>
</dbReference>
<feature type="domain" description="Dynein heavy chain AAA module D4" evidence="19">
    <location>
        <begin position="2568"/>
        <end position="2828"/>
    </location>
</feature>
<dbReference type="InterPro" id="IPR035706">
    <property type="entry name" value="AAA_9"/>
</dbReference>
<dbReference type="InterPro" id="IPR043160">
    <property type="entry name" value="Dynein_C_barrel"/>
</dbReference>
<dbReference type="Gene3D" id="1.20.1270.280">
    <property type="match status" value="1"/>
</dbReference>
<keyword evidence="10" id="KW-0505">Motor protein</keyword>
<evidence type="ECO:0000259" key="16">
    <source>
        <dbReference type="Pfam" id="PF08393"/>
    </source>
</evidence>
<evidence type="ECO:0000256" key="1">
    <source>
        <dbReference type="ARBA" id="ARBA00004430"/>
    </source>
</evidence>
<evidence type="ECO:0000259" key="23">
    <source>
        <dbReference type="Pfam" id="PF18199"/>
    </source>
</evidence>
<dbReference type="FunFam" id="1.20.1270.280:FF:000001">
    <property type="entry name" value="dynein heavy chain 7, axonemal"/>
    <property type="match status" value="1"/>
</dbReference>
<feature type="region of interest" description="Disordered" evidence="14">
    <location>
        <begin position="199"/>
        <end position="228"/>
    </location>
</feature>
<dbReference type="Pfam" id="PF03028">
    <property type="entry name" value="Dynein_heavy"/>
    <property type="match status" value="1"/>
</dbReference>
<dbReference type="GO" id="GO:0003341">
    <property type="term" value="P:cilium movement"/>
    <property type="evidence" value="ECO:0007669"/>
    <property type="project" value="UniProtKB-ARBA"/>
</dbReference>
<feature type="domain" description="Dynein heavy chain linker" evidence="16">
    <location>
        <begin position="1014"/>
        <end position="1427"/>
    </location>
</feature>
<dbReference type="InterPro" id="IPR042219">
    <property type="entry name" value="AAA_lid_11_sf"/>
</dbReference>
<dbReference type="FunFam" id="1.10.8.710:FF:000004">
    <property type="entry name" value="Dynein axonemal heavy chain 6"/>
    <property type="match status" value="1"/>
</dbReference>
<dbReference type="InterPro" id="IPR035699">
    <property type="entry name" value="AAA_6"/>
</dbReference>
<evidence type="ECO:0000313" key="25">
    <source>
        <dbReference type="EMBL" id="CAI2373089.1"/>
    </source>
</evidence>
<dbReference type="Pfam" id="PF12780">
    <property type="entry name" value="AAA_8"/>
    <property type="match status" value="1"/>
</dbReference>
<evidence type="ECO:0000259" key="20">
    <source>
        <dbReference type="Pfam" id="PF12781"/>
    </source>
</evidence>
<dbReference type="FunFam" id="3.40.50.300:FF:000044">
    <property type="entry name" value="Dynein heavy chain 5, axonemal"/>
    <property type="match status" value="1"/>
</dbReference>
<keyword evidence="6" id="KW-0067">ATP-binding</keyword>
<dbReference type="EMBL" id="CAMPGE010014416">
    <property type="protein sequence ID" value="CAI2373089.1"/>
    <property type="molecule type" value="Genomic_DNA"/>
</dbReference>
<dbReference type="FunFam" id="3.20.180.20:FF:000003">
    <property type="entry name" value="Dynein heavy chain 12, axonemal"/>
    <property type="match status" value="1"/>
</dbReference>
<dbReference type="Gene3D" id="1.20.920.30">
    <property type="match status" value="1"/>
</dbReference>
<dbReference type="Pfam" id="PF08393">
    <property type="entry name" value="DHC_N2"/>
    <property type="match status" value="1"/>
</dbReference>
<dbReference type="FunFam" id="3.40.50.300:FF:000362">
    <property type="entry name" value="Dynein, axonemal, heavy chain 6"/>
    <property type="match status" value="1"/>
</dbReference>
<organism evidence="25 26">
    <name type="scientific">Euplotes crassus</name>
    <dbReference type="NCBI Taxonomy" id="5936"/>
    <lineage>
        <taxon>Eukaryota</taxon>
        <taxon>Sar</taxon>
        <taxon>Alveolata</taxon>
        <taxon>Ciliophora</taxon>
        <taxon>Intramacronucleata</taxon>
        <taxon>Spirotrichea</taxon>
        <taxon>Hypotrichia</taxon>
        <taxon>Euplotida</taxon>
        <taxon>Euplotidae</taxon>
        <taxon>Moneuplotes</taxon>
    </lineage>
</organism>
<keyword evidence="7" id="KW-0243">Dynein</keyword>
<dbReference type="FunFam" id="1.10.8.1220:FF:000001">
    <property type="entry name" value="Dynein axonemal heavy chain 5"/>
    <property type="match status" value="1"/>
</dbReference>
<evidence type="ECO:0000259" key="21">
    <source>
        <dbReference type="Pfam" id="PF17852"/>
    </source>
</evidence>
<evidence type="ECO:0000256" key="9">
    <source>
        <dbReference type="ARBA" id="ARBA00023069"/>
    </source>
</evidence>
<feature type="domain" description="Dynein heavy chain ATP-binding dynein motor region" evidence="20">
    <location>
        <begin position="3214"/>
        <end position="3434"/>
    </location>
</feature>
<evidence type="ECO:0000256" key="13">
    <source>
        <dbReference type="SAM" id="Coils"/>
    </source>
</evidence>
<dbReference type="InterPro" id="IPR024317">
    <property type="entry name" value="Dynein_heavy_chain_D4_dom"/>
</dbReference>
<keyword evidence="4" id="KW-0493">Microtubule</keyword>
<evidence type="ECO:0000256" key="3">
    <source>
        <dbReference type="ARBA" id="ARBA00022490"/>
    </source>
</evidence>
<dbReference type="GO" id="GO:0005930">
    <property type="term" value="C:axoneme"/>
    <property type="evidence" value="ECO:0007669"/>
    <property type="project" value="UniProtKB-SubCell"/>
</dbReference>
<dbReference type="Pfam" id="PF18199">
    <property type="entry name" value="Dynein_C"/>
    <property type="match status" value="1"/>
</dbReference>
<evidence type="ECO:0000256" key="8">
    <source>
        <dbReference type="ARBA" id="ARBA00023054"/>
    </source>
</evidence>
<comment type="similarity">
    <text evidence="2">Belongs to the dynein heavy chain family.</text>
</comment>
<dbReference type="InterPro" id="IPR042222">
    <property type="entry name" value="Dynein_2_N"/>
</dbReference>
<dbReference type="Pfam" id="PF12781">
    <property type="entry name" value="AAA_9"/>
    <property type="match status" value="1"/>
</dbReference>
<dbReference type="Pfam" id="PF12774">
    <property type="entry name" value="AAA_6"/>
    <property type="match status" value="1"/>
</dbReference>
<dbReference type="Gene3D" id="1.10.472.130">
    <property type="match status" value="1"/>
</dbReference>
<dbReference type="InterPro" id="IPR024743">
    <property type="entry name" value="Dynein_HC_stalk"/>
</dbReference>
<dbReference type="GO" id="GO:0005524">
    <property type="term" value="F:ATP binding"/>
    <property type="evidence" value="ECO:0007669"/>
    <property type="project" value="UniProtKB-KW"/>
</dbReference>
<feature type="domain" description="Dynein heavy chain AAA lid" evidence="22">
    <location>
        <begin position="3827"/>
        <end position="3966"/>
    </location>
</feature>
<dbReference type="InterPro" id="IPR041466">
    <property type="entry name" value="Dynein_AAA5_ext"/>
</dbReference>
<dbReference type="GO" id="GO:0005874">
    <property type="term" value="C:microtubule"/>
    <property type="evidence" value="ECO:0007669"/>
    <property type="project" value="UniProtKB-KW"/>
</dbReference>
<evidence type="ECO:0000259" key="15">
    <source>
        <dbReference type="Pfam" id="PF03028"/>
    </source>
</evidence>
<dbReference type="SUPFAM" id="SSF52540">
    <property type="entry name" value="P-loop containing nucleoside triphosphate hydrolases"/>
    <property type="match status" value="4"/>
</dbReference>
<dbReference type="FunFam" id="1.20.140.100:FF:000004">
    <property type="entry name" value="Dynein axonemal heavy chain 6"/>
    <property type="match status" value="1"/>
</dbReference>
<dbReference type="PANTHER" id="PTHR22878">
    <property type="entry name" value="DYNEIN HEAVY CHAIN 6, AXONEMAL-LIKE-RELATED"/>
    <property type="match status" value="1"/>
</dbReference>
<feature type="coiled-coil region" evidence="13">
    <location>
        <begin position="917"/>
        <end position="948"/>
    </location>
</feature>
<dbReference type="PANTHER" id="PTHR22878:SF70">
    <property type="entry name" value="DYNEIN HEAVY CHAIN 2, AXONEMAL"/>
    <property type="match status" value="1"/>
</dbReference>
<evidence type="ECO:0000313" key="26">
    <source>
        <dbReference type="Proteomes" id="UP001295684"/>
    </source>
</evidence>
<keyword evidence="11" id="KW-0206">Cytoskeleton</keyword>
<dbReference type="Gene3D" id="1.10.8.720">
    <property type="entry name" value="Region D6 of dynein motor"/>
    <property type="match status" value="1"/>
</dbReference>
<sequence length="4275" mass="489566">MEKNPLSSILYYDVERLCTECVERNFQGDSNTVNAVVSQATYQVVWSSFVKWCQSQIELGRAININNFGSIGFSMKNNKIIEVELSESFMSQYGLMWNEAMEEGKTRDAASKPSAKPNYNAMAKISGKDKQTVQVSLNNMFQLIGELLSESGNIEVNLGALGKFSSINRSLIYSSMNPHKPSALHGYQTVKGLMDLGHENTFPKGKPGKLDPLGNPSNGSGYEESKGYSQELGGQFSGSFKSKTLGITSSPTRRFKKPRGDGKIINTLLSAGDNPEAKDHEFSMMASDAASLMSHNFSKPGRAMSRFPPVIDSFSRTLAAPISSLRHYLSVSHRIGTNFTPSSKGYYIDIDHRSIKYKNIFGKSKLFLSSDKEIIEPADELEEYESLMKPDSQDEERIIARKNSYIRYMQYIDEEIPVDVIAPIRVYWINHILELIPADLHAIDPSRVTSLVDEMLKEMNENYYNAVKKSILDYILKDENEMKRLEIYQVLNCPIDWGDNYYTGIEPEEEWKQNVMMARMLMSENLCICSQATLSLMSLWQDYENLLFVSLPGPRKEPVSLETFTKAQHDKAIDLKTKLSSEWNKKVVDILRKELESMDGEQTKTFFESVGTLMANQVRDIVTKSIDSYVDFFERFRKGTYPTPKEIIKREYDPDTPFEDNFLTLRLVISGQNISFENRLHDVQKDLTNIVEQIVNQSQNLPRPENTISKAEKMHLWAVQKDDEIVKIAKSKIEDIIEQNINVVEQCYSIYDEFIFILKEDARLEDFASKNQDKDAFIEEINKYKATIERIKEELPFEIRMNMFLIDCNDLKNELISRCEDLINKTLDHISKHIILTSNNIQNTCRAKNTTFQEDIKTPAKLVEIEREFEKYKDIEKHEITNDYMKVVEWLMTLNEYPSYKASEDEIKPVVEAYSSTRDIERNIDKWENDLKDTRLKLEQEVKQQRIKFIENLEEIKKDIEDFKEYREFDQVETYTEKIEVLNNRLAFCETERLDINKQEETLEFEITEFDQVTKLQTQLKPFDSLWNLVAERQKNIFDDWRKNPFAGLNPEEVSKDHKRMLQLSNGLKNSFEKEHLDNPKAVATSVHTTLMEFRKFLPIIGAICTEGLKDRHWNKIHELLGNVSKNKDNINYNTVNFALTSNPGAEKEIVDALEEAADTASKEYKNETMMRSMKADWQEVNYLCKKWKHSFILEGEAVEEIQTFLDDHIVKTQTMKGSPYAKFMLPEILEWEKKLLNSQDNLEVWLKVQSIWLYLAPVFSSEDIMKQMPVEGRNFKEVDRAWKNLMVRINENPAALTVMDIEELGEILNCANAKLEQVQKGLNEYLESKRKLFPRFFFLSNDELLEILSETKEPLKVQPHLKKCFEGIASLEFDEEKKIHGMYSSEKEHVPFKNIIDPIAARGCVEQWLSEVEETMIKSVKEVCENSVHDYPQKPRDKWILNWQGQAVLSGSMIYWTEESEAAMNNAGVQGLQDYLKTLTDQLHDTVAVVRTEIDKLQRCTLEALIVLDVHNKAVIEEDLIENNINDPNEFSWLAQLRYYWMDNDCWVKITNAVLEYNYEYLGNSPRLVITPLTDRCYRTLCGAIHLNYGGAPEGPAGTGKTETVKDLSKALARQCVVFNCSDGLDYLQMGKFFKGLASCGAWSCFDEFNRIELEVLSVIAQQLQAIQKAVDLRKEKFDFEGSIIPLKFTCNCFITMNPGYAGRAELPDNLKALFRTVAMMVPDYALIAEIVLYSFGFTEAKPLSGKIVTTYKLCSEQLSSQKHYDYGMRAVKSVLTAAGQLKRKYMDENESILLLRAINDVNLAKFLVYDVPLFKGITSDLFPGIELPTPDYGHLTTAIKEQCEKKNLQAIDYFMTKVTQLYETICVRHGLMIVGRPFSGKSSAINVLADALTSLNQQGLMDEYKTITSVLNPKSVSMGQLYGNFDEISHDWSDGVLAVLYRNFANNPDAEIRKWLVFDGPVDAIWIENMNTVLDDNRKLCLMSGEIIQMSPNMNLIFEPMDLDVASPATVSRCGMIFLEPELMGWEPIFRSWLQELPEAFGEEVIKAIEDLVNWFIPPLIEFVRYKAHETTPTQDQNLVRSCLRILRVLIKSLEDDKSKLELPAKEIITIIDGAFMFSITWSVCASVTTEYRKACNDCVKKLLLGDLDTGVKPLKKIVFPDRGTIYDHIYLPSENKWKNWNELIDKDQKIPRDASPQVVIITTSDKMKYSWLLETFVKNRIPTLFVGPTGTGKSIYIQNVLQNVLDKDKFTTIEVGFSAQTSAVQTQGIIDGKLDKRRKDHFGPRFGMECVIHVDDLNMPKKEFYGAQPPVELLRQFLDQGGWFDLADNKHPFRNIIDTMLVCSMGPPGGGKTFITPRMQRHFNIVAFTDVDDHVLTYIFKTILAWWFDSRGFSQDVARMDEKIVAGTMKIYTNIQADLKPTPAKSHYTFNLRDISKVINGICMVEKAKCTTVDTVIRLWAHETMRVFGDRLINDDDRMWMLEAVKDTVRAPFSASFDTTFRHLDIDGDGKVDKLDEIRGLLFGDLMVGYGIQERPYEEILDIEACIASSNDALDQYNLMTDKPMNLVLFRFAVEHLIRISRILKQPGSHALLVGVGGSGRQSLTRLASKISGFQVQQIEIKKQYGMNEWRENIKEILRDCGGKGEITTFLFTDSQIKEEGFLEDINNILNTGEVPNLFPSDEKADVCELVRPAAKAENRAPDGTPAQLFSFFVEKCRKNLHIVLCFSPIGEALRNRIRNFPSLVNCTTIDWFSEWPPDALDSVAKKFLSEIEMDPSTRDQCALMVKYFHESTVRSSVTFLNNLKRHYYVTPTSYLEMIYTFQELLKSKRQEILGLKERYENGFDCLIKTGGEVSEMQKYLEELKPQLIATSEETDQKMITVTKEKGEADKIAEKVGVEEAEAQKIAAEVSAIKDDCETELNKAMPVLQQAEKALKCITNQDISYAKKLPEPPADVRMVLEAVCILNKRAPKKTLDPNTQKPVYDYWDTSKKMMNEIGFLRSLVDYEKEKIEEKTINALQKYIKNPKFNREHLSGVSAIAANLADWVIAMNEFYNVNLIVKPKQAALAKATKENDIVKAELAVKQRELKEVMDKVQLLEDDLNLTKQKKEDLENQVEDCTQKLDRAQKLIGGLGGEKKRWSETAANLKVVYTNLTGDVLVSSGMIAYLGAFTSAYRSELTTDWVANCLQREIPSSGKFNINSVLGDPAAVRNWTIFGLPSDQFSVENGIITSKARRWPLYIDPQGQANKWIINMEREREIKIIKFTDSDYMRTLETYIQFGKPVLLENVGEELDPSIEPLLQKQIFKKGSTWNIRFGDSTIEYSPDFKFYITTKLRNPHYLPETSTKVTLLNFMITYEGLSDQLLGILVAKEKPDLEMEKEKLVINGAKNKEQLEEIENSILRTLQNSENILADSKGVKVLSEAKVLSDKITKEQAEAEITEKSIDEARLEYEPVALRTSGLFFCISDLANIDPMYQYSLAFFIFLFTSAIQNSEQSDEIEERLKFLNDEFLISLYRNICRSLFEKDKLIFSFLLKAKLMEMAKELDQEEWRFLLTGGISLGEKLPPPPADWLEQRSWGELLRMCKLPAFKGFQEDFEANIDQFAELYESSNPQELEIPGGWHEKLSPFNRMIVIRCLRPDKVIPSVYNFVRDNLGQEFTDPPPFDLKSIYSDSTATTPLIFVLSPGSDPMNSLQNFATLKKKQLTAVSLGQGQGPIAQRHIKEGVANGHWVVLQNCHLAVTWMGTLEKICEELSPDPKKTNREFRLWLTSYPSKDFPVAVLQNGIKMTNEPPKGLKANLLGSYNIDPISNKDFFEACKKPKEWRKLLFGLCFFHGVIQERRNFGPLGWNIPYEFNESDLRISVKQVQMFLNEYPEKVPFDAIKYLTGECNYGGRVTDDKDRRLILCLLDDYYTEKIFDDDYKLSPSGIFYAPKIGDYESYIEYIRSLPVAPTPEVFGLHDNADITKDRNETNQTFEAILSTQNSEGGGESVSVEGKIIEVATKILSDFPEEYDIRAAEEKYAVSYKQSMNTVLTQELQRFNGLIKIIRSSLSDLKKAIAGEILLSAELETAMLSIFDGKVPELWMKSSFPSLKPLGGYVIDTKERLAYFQKWLDEGIPKLFHISKFYFTQGFLTGAKQNYARKTRIPIDELDFDFEVIQEDNPPAPVDGINIIGLYLEGCRWDDETRLLGESKPKVLFDKCPIIWLNPSRIKEMKNFPHYSCPVYKTSARRGTLSTTGHSTNFVMLIKLPSDQPEAHWIKRGVALLTQLDD</sequence>
<feature type="domain" description="Dynein heavy chain coiled coil stalk" evidence="18">
    <location>
        <begin position="2841"/>
        <end position="3183"/>
    </location>
</feature>
<dbReference type="FunFam" id="1.10.8.720:FF:000001">
    <property type="entry name" value="dynein heavy chain 7, axonemal"/>
    <property type="match status" value="1"/>
</dbReference>
<dbReference type="FunFam" id="3.40.50.300:FF:000223">
    <property type="entry name" value="Dynein heavy chain 3, axonemal"/>
    <property type="match status" value="1"/>
</dbReference>
<dbReference type="InterPro" id="IPR026983">
    <property type="entry name" value="DHC"/>
</dbReference>
<evidence type="ECO:0000259" key="18">
    <source>
        <dbReference type="Pfam" id="PF12777"/>
    </source>
</evidence>
<dbReference type="InterPro" id="IPR043157">
    <property type="entry name" value="Dynein_AAA1S"/>
</dbReference>
<dbReference type="InterPro" id="IPR054354">
    <property type="entry name" value="DYNC2H1-like_lid"/>
</dbReference>
<dbReference type="InterPro" id="IPR013602">
    <property type="entry name" value="Dynein_heavy_linker"/>
</dbReference>
<dbReference type="GO" id="GO:0051959">
    <property type="term" value="F:dynein light intermediate chain binding"/>
    <property type="evidence" value="ECO:0007669"/>
    <property type="project" value="InterPro"/>
</dbReference>
<evidence type="ECO:0000256" key="11">
    <source>
        <dbReference type="ARBA" id="ARBA00023212"/>
    </source>
</evidence>
<evidence type="ECO:0000259" key="24">
    <source>
        <dbReference type="Pfam" id="PF22597"/>
    </source>
</evidence>
<name>A0AAD1XHX4_EUPCR</name>
<feature type="domain" description="Dynein 2 heavy chain 1 cytoplasmic ATPase lid" evidence="24">
    <location>
        <begin position="2405"/>
        <end position="2481"/>
    </location>
</feature>
<dbReference type="FunFam" id="3.40.50.300:FF:002141">
    <property type="entry name" value="Dynein heavy chain"/>
    <property type="match status" value="1"/>
</dbReference>
<keyword evidence="5" id="KW-0547">Nucleotide-binding</keyword>
<feature type="domain" description="Dynein heavy chain hydrolytic ATP-binding dynein motor region" evidence="17">
    <location>
        <begin position="1558"/>
        <end position="1884"/>
    </location>
</feature>
<keyword evidence="9" id="KW-0969">Cilium</keyword>
<dbReference type="Pfam" id="PF22597">
    <property type="entry name" value="DYN_lid"/>
    <property type="match status" value="1"/>
</dbReference>
<feature type="domain" description="Dynein heavy chain C-terminal" evidence="23">
    <location>
        <begin position="3973"/>
        <end position="4271"/>
    </location>
</feature>
<evidence type="ECO:0000259" key="17">
    <source>
        <dbReference type="Pfam" id="PF12774"/>
    </source>
</evidence>
<dbReference type="Gene3D" id="1.10.8.710">
    <property type="match status" value="1"/>
</dbReference>
<dbReference type="FunFam" id="1.20.920.20:FF:000001">
    <property type="entry name" value="dynein heavy chain 2, axonemal"/>
    <property type="match status" value="1"/>
</dbReference>
<dbReference type="Gene3D" id="1.10.8.1220">
    <property type="match status" value="1"/>
</dbReference>
<dbReference type="GO" id="GO:0030286">
    <property type="term" value="C:dynein complex"/>
    <property type="evidence" value="ECO:0007669"/>
    <property type="project" value="UniProtKB-KW"/>
</dbReference>
<protein>
    <submittedName>
        <fullName evidence="25">Uncharacterized protein</fullName>
    </submittedName>
</protein>
<evidence type="ECO:0000259" key="22">
    <source>
        <dbReference type="Pfam" id="PF18198"/>
    </source>
</evidence>
<feature type="domain" description="Dynein heavy chain AAA 5 extension" evidence="21">
    <location>
        <begin position="2051"/>
        <end position="2185"/>
    </location>
</feature>
<dbReference type="Pfam" id="PF18198">
    <property type="entry name" value="AAA_lid_11"/>
    <property type="match status" value="1"/>
</dbReference>
<dbReference type="FunFam" id="1.20.58.1120:FF:000001">
    <property type="entry name" value="dynein heavy chain 2, axonemal"/>
    <property type="match status" value="1"/>
</dbReference>
<dbReference type="FunFam" id="3.40.50.300:FF:001328">
    <property type="entry name" value="Dynein heavy chain 6, axonemal"/>
    <property type="match status" value="1"/>
</dbReference>
<evidence type="ECO:0000256" key="14">
    <source>
        <dbReference type="SAM" id="MobiDB-lite"/>
    </source>
</evidence>
<reference evidence="25" key="1">
    <citation type="submission" date="2023-07" db="EMBL/GenBank/DDBJ databases">
        <authorList>
            <consortium name="AG Swart"/>
            <person name="Singh M."/>
            <person name="Singh A."/>
            <person name="Seah K."/>
            <person name="Emmerich C."/>
        </authorList>
    </citation>
    <scope>NUCLEOTIDE SEQUENCE</scope>
    <source>
        <strain evidence="25">DP1</strain>
    </source>
</reference>
<keyword evidence="8 13" id="KW-0175">Coiled coil</keyword>
<feature type="coiled-coil region" evidence="13">
    <location>
        <begin position="3070"/>
        <end position="3132"/>
    </location>
</feature>
<dbReference type="Gene3D" id="3.40.50.300">
    <property type="entry name" value="P-loop containing nucleotide triphosphate hydrolases"/>
    <property type="match status" value="5"/>
</dbReference>
<dbReference type="GO" id="GO:0045505">
    <property type="term" value="F:dynein intermediate chain binding"/>
    <property type="evidence" value="ECO:0007669"/>
    <property type="project" value="InterPro"/>
</dbReference>
<evidence type="ECO:0000256" key="2">
    <source>
        <dbReference type="ARBA" id="ARBA00008887"/>
    </source>
</evidence>
<keyword evidence="26" id="KW-1185">Reference proteome</keyword>
<dbReference type="Gene3D" id="6.10.140.1060">
    <property type="match status" value="1"/>
</dbReference>
<keyword evidence="12" id="KW-0966">Cell projection</keyword>